<organism evidence="1 2">
    <name type="scientific">Ascoidea rubescens DSM 1968</name>
    <dbReference type="NCBI Taxonomy" id="1344418"/>
    <lineage>
        <taxon>Eukaryota</taxon>
        <taxon>Fungi</taxon>
        <taxon>Dikarya</taxon>
        <taxon>Ascomycota</taxon>
        <taxon>Saccharomycotina</taxon>
        <taxon>Saccharomycetes</taxon>
        <taxon>Ascoideaceae</taxon>
        <taxon>Ascoidea</taxon>
    </lineage>
</organism>
<gene>
    <name evidence="1" type="ORF">ASCRUDRAFT_74402</name>
</gene>
<protein>
    <submittedName>
        <fullName evidence="1">Uncharacterized protein</fullName>
    </submittedName>
</protein>
<name>A0A1D2VN04_9ASCO</name>
<evidence type="ECO:0000313" key="2">
    <source>
        <dbReference type="Proteomes" id="UP000095038"/>
    </source>
</evidence>
<dbReference type="RefSeq" id="XP_020049271.1">
    <property type="nucleotide sequence ID" value="XM_020192667.1"/>
</dbReference>
<reference evidence="2" key="1">
    <citation type="submission" date="2016-05" db="EMBL/GenBank/DDBJ databases">
        <title>Comparative genomics of biotechnologically important yeasts.</title>
        <authorList>
            <consortium name="DOE Joint Genome Institute"/>
            <person name="Riley R."/>
            <person name="Haridas S."/>
            <person name="Wolfe K.H."/>
            <person name="Lopes M.R."/>
            <person name="Hittinger C.T."/>
            <person name="Goker M."/>
            <person name="Salamov A."/>
            <person name="Wisecaver J."/>
            <person name="Long T.M."/>
            <person name="Aerts A.L."/>
            <person name="Barry K."/>
            <person name="Choi C."/>
            <person name="Clum A."/>
            <person name="Coughlan A.Y."/>
            <person name="Deshpande S."/>
            <person name="Douglass A.P."/>
            <person name="Hanson S.J."/>
            <person name="Klenk H.-P."/>
            <person name="Labutti K."/>
            <person name="Lapidus A."/>
            <person name="Lindquist E."/>
            <person name="Lipzen A."/>
            <person name="Meier-Kolthoff J.P."/>
            <person name="Ohm R.A."/>
            <person name="Otillar R.P."/>
            <person name="Pangilinan J."/>
            <person name="Peng Y."/>
            <person name="Rokas A."/>
            <person name="Rosa C.A."/>
            <person name="Scheuner C."/>
            <person name="Sibirny A.A."/>
            <person name="Slot J.C."/>
            <person name="Stielow J.B."/>
            <person name="Sun H."/>
            <person name="Kurtzman C.P."/>
            <person name="Blackwell M."/>
            <person name="Grigoriev I.V."/>
            <person name="Jeffries T.W."/>
        </authorList>
    </citation>
    <scope>NUCLEOTIDE SEQUENCE [LARGE SCALE GENOMIC DNA]</scope>
    <source>
        <strain evidence="2">DSM 1968</strain>
    </source>
</reference>
<dbReference type="AlphaFoldDB" id="A0A1D2VN04"/>
<keyword evidence="2" id="KW-1185">Reference proteome</keyword>
<proteinExistence type="predicted"/>
<accession>A0A1D2VN04</accession>
<dbReference type="Proteomes" id="UP000095038">
    <property type="component" value="Unassembled WGS sequence"/>
</dbReference>
<dbReference type="EMBL" id="KV454476">
    <property type="protein sequence ID" value="ODV62964.1"/>
    <property type="molecule type" value="Genomic_DNA"/>
</dbReference>
<dbReference type="GeneID" id="30966303"/>
<dbReference type="InParanoid" id="A0A1D2VN04"/>
<evidence type="ECO:0000313" key="1">
    <source>
        <dbReference type="EMBL" id="ODV62964.1"/>
    </source>
</evidence>
<sequence>MSGVETVGKRLNLKIKIILAGQIGLIPVWEEHFFSWPAPNVSSSELLNQAHKFWVFSAIKPPEM</sequence>